<feature type="transmembrane region" description="Helical" evidence="1">
    <location>
        <begin position="166"/>
        <end position="193"/>
    </location>
</feature>
<dbReference type="PANTHER" id="PTHR36329">
    <property type="entry name" value="TRANSMEMBRANE PROTEIN"/>
    <property type="match status" value="1"/>
</dbReference>
<keyword evidence="1" id="KW-1133">Transmembrane helix</keyword>
<evidence type="ECO:0000313" key="3">
    <source>
        <dbReference type="Proteomes" id="UP000734854"/>
    </source>
</evidence>
<organism evidence="2 3">
    <name type="scientific">Zingiber officinale</name>
    <name type="common">Ginger</name>
    <name type="synonym">Amomum zingiber</name>
    <dbReference type="NCBI Taxonomy" id="94328"/>
    <lineage>
        <taxon>Eukaryota</taxon>
        <taxon>Viridiplantae</taxon>
        <taxon>Streptophyta</taxon>
        <taxon>Embryophyta</taxon>
        <taxon>Tracheophyta</taxon>
        <taxon>Spermatophyta</taxon>
        <taxon>Magnoliopsida</taxon>
        <taxon>Liliopsida</taxon>
        <taxon>Zingiberales</taxon>
        <taxon>Zingiberaceae</taxon>
        <taxon>Zingiber</taxon>
    </lineage>
</organism>
<dbReference type="AlphaFoldDB" id="A0A8J5F2D9"/>
<dbReference type="EMBL" id="JACMSC010000017">
    <property type="protein sequence ID" value="KAG6480320.1"/>
    <property type="molecule type" value="Genomic_DNA"/>
</dbReference>
<reference evidence="2 3" key="1">
    <citation type="submission" date="2020-08" db="EMBL/GenBank/DDBJ databases">
        <title>Plant Genome Project.</title>
        <authorList>
            <person name="Zhang R.-G."/>
        </authorList>
    </citation>
    <scope>NUCLEOTIDE SEQUENCE [LARGE SCALE GENOMIC DNA]</scope>
    <source>
        <tissue evidence="2">Rhizome</tissue>
    </source>
</reference>
<name>A0A8J5F2D9_ZINOF</name>
<keyword evidence="1" id="KW-0472">Membrane</keyword>
<keyword evidence="1" id="KW-0812">Transmembrane</keyword>
<evidence type="ECO:0000256" key="1">
    <source>
        <dbReference type="SAM" id="Phobius"/>
    </source>
</evidence>
<feature type="transmembrane region" description="Helical" evidence="1">
    <location>
        <begin position="69"/>
        <end position="89"/>
    </location>
</feature>
<dbReference type="Proteomes" id="UP000734854">
    <property type="component" value="Unassembled WGS sequence"/>
</dbReference>
<proteinExistence type="predicted"/>
<dbReference type="PANTHER" id="PTHR36329:SF1">
    <property type="entry name" value="TRANSMEMBRANE PROTEIN"/>
    <property type="match status" value="1"/>
</dbReference>
<protein>
    <submittedName>
        <fullName evidence="2">Uncharacterized protein</fullName>
    </submittedName>
</protein>
<sequence>MQDRYVTLEDISFRRYVKGPFLFITPLFVSPSPAEIEMGDASLPPPPPPDRFLFGSPSLDESYRPLPSIYLAFLAIWAVAAFTWTVNTWRNRFFQVRSRFWHLQLRILVLRQCRVAKGQTNHLQWMLASVPVTKSLQLGFSFSFWNPISKWYSCINRQICSLWMSFGVYVTGILFQTASFVSFMLIAHGYCVIYERLSVRERRKTAALGFILYLTLVGYKAAVPYFTVEHLWKFQTAMQFVALVEVMIYLNVDETLDNYWFRLLVREWAQFCIFLYIGWTFRTQEVSPHFSVMPTSKSKWEMRVPPVYSIEMDASDFNNLVSQEWHVGVPTSSPYSNNRKSFNPLLVIVQNPRPPSKHPAAAFQRSNIRSSFSTTKCQHVEAQV</sequence>
<gene>
    <name evidence="2" type="ORF">ZIOFF_063820</name>
</gene>
<keyword evidence="3" id="KW-1185">Reference proteome</keyword>
<accession>A0A8J5F2D9</accession>
<comment type="caution">
    <text evidence="2">The sequence shown here is derived from an EMBL/GenBank/DDBJ whole genome shotgun (WGS) entry which is preliminary data.</text>
</comment>
<feature type="transmembrane region" description="Helical" evidence="1">
    <location>
        <begin position="205"/>
        <end position="226"/>
    </location>
</feature>
<evidence type="ECO:0000313" key="2">
    <source>
        <dbReference type="EMBL" id="KAG6480320.1"/>
    </source>
</evidence>